<dbReference type="EMBL" id="JAFEKC020000003">
    <property type="protein sequence ID" value="KAK0515735.1"/>
    <property type="molecule type" value="Genomic_DNA"/>
</dbReference>
<evidence type="ECO:0000256" key="1">
    <source>
        <dbReference type="SAM" id="MobiDB-lite"/>
    </source>
</evidence>
<dbReference type="Proteomes" id="UP001166286">
    <property type="component" value="Unassembled WGS sequence"/>
</dbReference>
<comment type="caution">
    <text evidence="2">The sequence shown here is derived from an EMBL/GenBank/DDBJ whole genome shotgun (WGS) entry which is preliminary data.</text>
</comment>
<feature type="compositionally biased region" description="Basic and acidic residues" evidence="1">
    <location>
        <begin position="26"/>
        <end position="45"/>
    </location>
</feature>
<protein>
    <submittedName>
        <fullName evidence="2">Uncharacterized protein</fullName>
    </submittedName>
</protein>
<feature type="region of interest" description="Disordered" evidence="1">
    <location>
        <begin position="1"/>
        <end position="45"/>
    </location>
</feature>
<organism evidence="2 3">
    <name type="scientific">Cladonia borealis</name>
    <dbReference type="NCBI Taxonomy" id="184061"/>
    <lineage>
        <taxon>Eukaryota</taxon>
        <taxon>Fungi</taxon>
        <taxon>Dikarya</taxon>
        <taxon>Ascomycota</taxon>
        <taxon>Pezizomycotina</taxon>
        <taxon>Lecanoromycetes</taxon>
        <taxon>OSLEUM clade</taxon>
        <taxon>Lecanoromycetidae</taxon>
        <taxon>Lecanorales</taxon>
        <taxon>Lecanorineae</taxon>
        <taxon>Cladoniaceae</taxon>
        <taxon>Cladonia</taxon>
    </lineage>
</organism>
<sequence length="151" mass="17599">MSDQPLSPNDGSTQWQEATSKNGKAYRVDKQEPIGTEKGKDKPALMEKKPFSIDVYWPVTKDWVDTTEEVKKVAAITRYKLIRHPPPPPPPPEKPPPYSPEYTLWFTNTEHYHYYFTDETNDTYDNNTFVNHDHWIQYDSQKPTIVKITGV</sequence>
<keyword evidence="3" id="KW-1185">Reference proteome</keyword>
<dbReference type="AlphaFoldDB" id="A0AA39R8I9"/>
<reference evidence="2" key="1">
    <citation type="submission" date="2023-03" db="EMBL/GenBank/DDBJ databases">
        <title>Complete genome of Cladonia borealis.</title>
        <authorList>
            <person name="Park H."/>
        </authorList>
    </citation>
    <scope>NUCLEOTIDE SEQUENCE</scope>
    <source>
        <strain evidence="2">ANT050790</strain>
    </source>
</reference>
<proteinExistence type="predicted"/>
<accession>A0AA39R8I9</accession>
<feature type="compositionally biased region" description="Polar residues" evidence="1">
    <location>
        <begin position="1"/>
        <end position="22"/>
    </location>
</feature>
<evidence type="ECO:0000313" key="2">
    <source>
        <dbReference type="EMBL" id="KAK0515735.1"/>
    </source>
</evidence>
<evidence type="ECO:0000313" key="3">
    <source>
        <dbReference type="Proteomes" id="UP001166286"/>
    </source>
</evidence>
<name>A0AA39R8I9_9LECA</name>
<gene>
    <name evidence="2" type="ORF">JMJ35_001769</name>
</gene>